<dbReference type="InterPro" id="IPR000073">
    <property type="entry name" value="AB_hydrolase_1"/>
</dbReference>
<protein>
    <submittedName>
        <fullName evidence="2">Pimeloyl-ACP methyl ester carboxylesterase</fullName>
    </submittedName>
</protein>
<accession>A0A7W7QHM0</accession>
<dbReference type="Gene3D" id="1.10.210.20">
    <property type="match status" value="1"/>
</dbReference>
<evidence type="ECO:0000313" key="3">
    <source>
        <dbReference type="Proteomes" id="UP000552644"/>
    </source>
</evidence>
<feature type="domain" description="AB hydrolase-1" evidence="1">
    <location>
        <begin position="23"/>
        <end position="255"/>
    </location>
</feature>
<name>A0A7W7QHM0_9ACTN</name>
<dbReference type="InterPro" id="IPR029058">
    <property type="entry name" value="AB_hydrolase_fold"/>
</dbReference>
<dbReference type="PANTHER" id="PTHR43194">
    <property type="entry name" value="HYDROLASE ALPHA/BETA FOLD FAMILY"/>
    <property type="match status" value="1"/>
</dbReference>
<dbReference type="Proteomes" id="UP000552644">
    <property type="component" value="Unassembled WGS sequence"/>
</dbReference>
<dbReference type="PANTHER" id="PTHR43194:SF5">
    <property type="entry name" value="PIMELOYL-[ACYL-CARRIER PROTEIN] METHYL ESTER ESTERASE"/>
    <property type="match status" value="1"/>
</dbReference>
<comment type="caution">
    <text evidence="2">The sequence shown here is derived from an EMBL/GenBank/DDBJ whole genome shotgun (WGS) entry which is preliminary data.</text>
</comment>
<dbReference type="Gene3D" id="3.40.50.1820">
    <property type="entry name" value="alpha/beta hydrolase"/>
    <property type="match status" value="1"/>
</dbReference>
<gene>
    <name evidence="2" type="ORF">FHS44_000746</name>
</gene>
<dbReference type="InterPro" id="IPR050228">
    <property type="entry name" value="Carboxylesterase_BioH"/>
</dbReference>
<evidence type="ECO:0000259" key="1">
    <source>
        <dbReference type="Pfam" id="PF12697"/>
    </source>
</evidence>
<dbReference type="Pfam" id="PF12697">
    <property type="entry name" value="Abhydrolase_6"/>
    <property type="match status" value="1"/>
</dbReference>
<dbReference type="GO" id="GO:0003824">
    <property type="term" value="F:catalytic activity"/>
    <property type="evidence" value="ECO:0007669"/>
    <property type="project" value="UniProtKB-ARBA"/>
</dbReference>
<sequence length="263" mass="29107">MKTLTLHGHALDHDVTGSTGPTLLLLSGWCQDHRLFDPLVPLLADAHRVIRADWRGHGADRSSVADFGYAEQAEDLVALLDALDVDRVVPVSTSHGGWAALELADRLGSARVPRVAVIDWLQLEAPDAFLADLRAGQDPELWAVGRQRLFDTWLDGADCPPVAEHLSRDMGSFGFEMWARSCRVIEAAYARWGSPLARMAALGEPRPIMHLYSQPAEDAYHLAQLAFGAEHPWYRAQWLGGRTHFPTLESPAALAWHLAEFVR</sequence>
<proteinExistence type="predicted"/>
<dbReference type="SUPFAM" id="SSF53474">
    <property type="entry name" value="alpha/beta-Hydrolases"/>
    <property type="match status" value="1"/>
</dbReference>
<reference evidence="2 3" key="1">
    <citation type="submission" date="2020-08" db="EMBL/GenBank/DDBJ databases">
        <title>Genomic Encyclopedia of Type Strains, Phase III (KMG-III): the genomes of soil and plant-associated and newly described type strains.</title>
        <authorList>
            <person name="Whitman W."/>
        </authorList>
    </citation>
    <scope>NUCLEOTIDE SEQUENCE [LARGE SCALE GENOMIC DNA]</scope>
    <source>
        <strain evidence="2 3">CECT 8840</strain>
    </source>
</reference>
<dbReference type="AlphaFoldDB" id="A0A7W7QHM0"/>
<evidence type="ECO:0000313" key="2">
    <source>
        <dbReference type="EMBL" id="MBB4913674.1"/>
    </source>
</evidence>
<organism evidence="2 3">
    <name type="scientific">Streptosporangium saharense</name>
    <dbReference type="NCBI Taxonomy" id="1706840"/>
    <lineage>
        <taxon>Bacteria</taxon>
        <taxon>Bacillati</taxon>
        <taxon>Actinomycetota</taxon>
        <taxon>Actinomycetes</taxon>
        <taxon>Streptosporangiales</taxon>
        <taxon>Streptosporangiaceae</taxon>
        <taxon>Streptosporangium</taxon>
    </lineage>
</organism>
<dbReference type="EMBL" id="JACHJP010000001">
    <property type="protein sequence ID" value="MBB4913674.1"/>
    <property type="molecule type" value="Genomic_DNA"/>
</dbReference>
<keyword evidence="3" id="KW-1185">Reference proteome</keyword>
<dbReference type="RefSeq" id="WP_184712419.1">
    <property type="nucleotide sequence ID" value="NZ_JACHJP010000001.1"/>
</dbReference>